<feature type="region of interest" description="Disordered" evidence="1">
    <location>
        <begin position="677"/>
        <end position="747"/>
    </location>
</feature>
<accession>A0A0N1I0H5</accession>
<dbReference type="OMA" id="GVWLNVP"/>
<evidence type="ECO:0000313" key="4">
    <source>
        <dbReference type="Proteomes" id="UP000038009"/>
    </source>
</evidence>
<keyword evidence="4" id="KW-1185">Reference proteome</keyword>
<feature type="region of interest" description="Disordered" evidence="1">
    <location>
        <begin position="30"/>
        <end position="74"/>
    </location>
</feature>
<dbReference type="Proteomes" id="UP000038009">
    <property type="component" value="Unassembled WGS sequence"/>
</dbReference>
<dbReference type="PIRSF" id="PIRSF037001">
    <property type="entry name" value="RNA_ed_MP81"/>
    <property type="match status" value="1"/>
</dbReference>
<evidence type="ECO:0000259" key="2">
    <source>
        <dbReference type="PROSITE" id="PS00028"/>
    </source>
</evidence>
<protein>
    <submittedName>
        <fullName evidence="3">Putative RNA-editing complex protein MP81</fullName>
    </submittedName>
</protein>
<comment type="caution">
    <text evidence="3">The sequence shown here is derived from an EMBL/GenBank/DDBJ whole genome shotgun (WGS) entry which is preliminary data.</text>
</comment>
<reference evidence="3 4" key="1">
    <citation type="journal article" date="2015" name="PLoS Pathog.">
        <title>Leptomonas seymouri: Adaptations to the Dixenous Life Cycle Analyzed by Genome Sequencing, Transcriptome Profiling and Co-infection with Leishmania donovani.</title>
        <authorList>
            <person name="Kraeva N."/>
            <person name="Butenko A."/>
            <person name="Hlavacova J."/>
            <person name="Kostygov A."/>
            <person name="Myskova J."/>
            <person name="Grybchuk D."/>
            <person name="Lestinova T."/>
            <person name="Votypka J."/>
            <person name="Volf P."/>
            <person name="Opperdoes F."/>
            <person name="Flegontov P."/>
            <person name="Lukes J."/>
            <person name="Yurchenko V."/>
        </authorList>
    </citation>
    <scope>NUCLEOTIDE SEQUENCE [LARGE SCALE GENOMIC DNA]</scope>
    <source>
        <strain evidence="3 4">ATCC 30220</strain>
    </source>
</reference>
<feature type="region of interest" description="Disordered" evidence="1">
    <location>
        <begin position="616"/>
        <end position="635"/>
    </location>
</feature>
<feature type="compositionally biased region" description="Polar residues" evidence="1">
    <location>
        <begin position="889"/>
        <end position="901"/>
    </location>
</feature>
<organism evidence="3 4">
    <name type="scientific">Leptomonas seymouri</name>
    <dbReference type="NCBI Taxonomy" id="5684"/>
    <lineage>
        <taxon>Eukaryota</taxon>
        <taxon>Discoba</taxon>
        <taxon>Euglenozoa</taxon>
        <taxon>Kinetoplastea</taxon>
        <taxon>Metakinetoplastina</taxon>
        <taxon>Trypanosomatida</taxon>
        <taxon>Trypanosomatidae</taxon>
        <taxon>Leishmaniinae</taxon>
        <taxon>Leptomonas</taxon>
    </lineage>
</organism>
<gene>
    <name evidence="3" type="ORF">ABL78_6677</name>
</gene>
<dbReference type="InterPro" id="IPR012340">
    <property type="entry name" value="NA-bd_OB-fold"/>
</dbReference>
<dbReference type="CDD" id="cd23512">
    <property type="entry name" value="KREPA1"/>
    <property type="match status" value="1"/>
</dbReference>
<feature type="compositionally biased region" description="Polar residues" evidence="1">
    <location>
        <begin position="33"/>
        <end position="52"/>
    </location>
</feature>
<dbReference type="Gene3D" id="2.40.50.140">
    <property type="entry name" value="Nucleic acid-binding proteins"/>
    <property type="match status" value="1"/>
</dbReference>
<feature type="compositionally biased region" description="Low complexity" evidence="1">
    <location>
        <begin position="379"/>
        <end position="398"/>
    </location>
</feature>
<dbReference type="VEuPathDB" id="TriTrypDB:Lsey_0274_0030"/>
<feature type="compositionally biased region" description="Low complexity" evidence="1">
    <location>
        <begin position="733"/>
        <end position="747"/>
    </location>
</feature>
<dbReference type="OrthoDB" id="267660at2759"/>
<sequence length="1061" mass="108807">MLPICGCSALPRWSAQSLSTHGGLLRRCVSASGRPSNSTSRPSYSTNGSPVSHPTRPLRQSASATTAAEASNRCSPAAPTADAVVCFYEAFICATEDVHLLLLQEAHRKHGVWLNVPPQLAPTVPNVGPPTIPEPLYPPKQQQRLDALARGADAARMSGAAPHVTPAANNVLHDETCLAYAPTHAPPPFVTTGTRTLWIAPDSALGDAHAVAASSVPIEGAAAGAVATALNLWAGANTTAAPHLQTTVTEVAIRAPVDTTLRFHCSVCGRGYRRREAAEAHVAKRHDRVGNDVAEAQAVVLEGPGPGEITGYKSVVGTSIVPPPSAALNAPPTAAAVGPGESKKAGADSANTGSHATQIQSASSAAKHASIPTLDERNATAAPATEGPTTTSSSSSASKPSRLLTLVDAYRSTPTVALPDDSLIDALLSSVWDEVGLKRSDIVKAAAGGGGDGAARTSFAAGSTAALDSCDGRLFIPSSCFVEGTADIRAELEAERANKQQARATPEGAAPGVKRTNTASSVISCVASRRLYLQRLNADGTFTSTGVARAREGDAVDGTAVGLSAAPTAQEMSIVQLSRHYPNPFGDSPNAALVEQEKEPVNPFIELEVEIEARMNAAGASEGRSDDEAEGDGAQRGKAVEHLLREWQVSLASRPYACPICQRRALPGITEAIRLSSTPSLPPTAGAPKASTTAAPSSKSIVGGAGGSAAASTPHAGPPLPTSSAVQTAERTPASPSAAGSAGAAPDGASHMWLDEEAWKWYASRVPRFRLLSALEDHIDSCHDASDAPVSAGLCSGTDGDDAVEEVTEDDWRWLYGIAASPTQSAEAELSAVRRLYSAIVAPNAKRAASSQLTTAVDSVVGQGARTLPTGAAGEGTEDPGVGPGNATGAPSKNGEQSGNTKIDGDDTGASARAGETTDAAAAAVALHVHVRSAVNTVLVGVVRDAQEGFVGTSRVLQYVLAVRNRDPVASDASIDAGSPDAATAGEVSSDDDDELIVVRCMGDLLPAALLHQQVHVGTTLFVAGTLRMNRNVDTTSRRSHAYPYVQVVPPLGAVRVVKRS</sequence>
<dbReference type="PROSITE" id="PS00028">
    <property type="entry name" value="ZINC_FINGER_C2H2_1"/>
    <property type="match status" value="1"/>
</dbReference>
<feature type="compositionally biased region" description="Low complexity" evidence="1">
    <location>
        <begin position="61"/>
        <end position="71"/>
    </location>
</feature>
<dbReference type="AlphaFoldDB" id="A0A0N1I0H5"/>
<evidence type="ECO:0000256" key="1">
    <source>
        <dbReference type="SAM" id="MobiDB-lite"/>
    </source>
</evidence>
<evidence type="ECO:0000313" key="3">
    <source>
        <dbReference type="EMBL" id="KPI84263.1"/>
    </source>
</evidence>
<proteinExistence type="predicted"/>
<feature type="compositionally biased region" description="Low complexity" evidence="1">
    <location>
        <begin position="683"/>
        <end position="715"/>
    </location>
</feature>
<dbReference type="PANTHER" id="PTHR40735">
    <property type="entry name" value="RNA-EDITING COMPLEX PROTEIN MP42-RELATED"/>
    <property type="match status" value="1"/>
</dbReference>
<feature type="compositionally biased region" description="Polar residues" evidence="1">
    <location>
        <begin position="349"/>
        <end position="364"/>
    </location>
</feature>
<dbReference type="EMBL" id="LJSK01000274">
    <property type="protein sequence ID" value="KPI84263.1"/>
    <property type="molecule type" value="Genomic_DNA"/>
</dbReference>
<name>A0A0N1I0H5_LEPSE</name>
<feature type="domain" description="C2H2-type" evidence="2">
    <location>
        <begin position="265"/>
        <end position="286"/>
    </location>
</feature>
<dbReference type="InterPro" id="IPR017085">
    <property type="entry name" value="RNA_edit_cplx_Nase-su_MP81"/>
</dbReference>
<dbReference type="InterPro" id="IPR013087">
    <property type="entry name" value="Znf_C2H2_type"/>
</dbReference>
<feature type="region of interest" description="Disordered" evidence="1">
    <location>
        <begin position="866"/>
        <end position="912"/>
    </location>
</feature>
<feature type="region of interest" description="Disordered" evidence="1">
    <location>
        <begin position="331"/>
        <end position="398"/>
    </location>
</feature>
<dbReference type="PANTHER" id="PTHR40735:SF2">
    <property type="entry name" value="RNA-EDITING COMPLEX PROTEIN MP81"/>
    <property type="match status" value="1"/>
</dbReference>